<accession>A0A1B6E8Z3</accession>
<dbReference type="EMBL" id="GEDC01002899">
    <property type="protein sequence ID" value="JAS34399.1"/>
    <property type="molecule type" value="Transcribed_RNA"/>
</dbReference>
<dbReference type="GO" id="GO:0005737">
    <property type="term" value="C:cytoplasm"/>
    <property type="evidence" value="ECO:0007669"/>
    <property type="project" value="UniProtKB-SubCell"/>
</dbReference>
<sequence length="925" mass="106341">MDIIEINEVINANKNYENQMLFNYSKLGFALSRLLEESLYISDNAIIDKLFSHLVKVTKSKDNLKTNLSLFATWISLALEKYDKIQQSIQIFVLKMAGLVSSLPAGFLMIEKNLVLDKLLNEIMKPSHINSFLILAKVNFLAESIKHQVGLLWVLHSGIWRKVIENSNSSPEIRKASSKFIANLLLIDDSNIDTFANIVDTVLNPFCMTKEMVSISREEALSSAMNIESKNISENQRSTLVLVERITFLNAILKELLERRLCTDKMDLIFKNYNLFDWAWKQVTCEKVDIEIIKASSLLMIYLNLLYSKCSIDGEMSHTDVETFHQTVFQLMKFTLLKKQFLLVFEISSYTLNSTNMFLANEGGTITKENKLFPSHLISIQSLPLIVFTLRNTVQTMDELNLFLDSILATSTDVLKELCEKFINELSKISNKELECLAVKSLINIKRYLDYNIYNESINILKLMILILNQFANKKHFMNDNEPTYLPHSMANLLLNSLFECTIASIKNSKIAFCTLTNVSPLLKMCRTLLNGCTMKEFVNICNMLRHVMEMYTPCAPDSDLITEEKELFEALINSLFKLTKDYQEWEFQDSFLEVIICLARRLINTKNTTIFKDLLDGQDIIDDILTWGLSYPNKYVQGSAWKFFQVSVQNESFCFKHIQSRSVLTLVLDYFVDLEYCLSKISAIQFVMEVIRCYKLCQITEDKLYTVMYHVTLNDFDWEVKKTAFDFWEVVIDNHLAGLSVSPSNLSHILDVRTVLDNLGHTGCLQVLVKSLDEEYDVQVIEAAVRLIHKLMDILNVFLPSGHSMHNTFTSESSLVYESNDNVTDIKTSPEVNSVQKSLYIEKGSGSKIIIKRTNSQLNVKREVYIGRKEFFDKMKEVDIDKTLNSKLQWMDGCLDCLESVLDDVLSVNNNYPDHINNIGLDCY</sequence>
<organism evidence="3">
    <name type="scientific">Clastoptera arizonana</name>
    <name type="common">Arizona spittle bug</name>
    <dbReference type="NCBI Taxonomy" id="38151"/>
    <lineage>
        <taxon>Eukaryota</taxon>
        <taxon>Metazoa</taxon>
        <taxon>Ecdysozoa</taxon>
        <taxon>Arthropoda</taxon>
        <taxon>Hexapoda</taxon>
        <taxon>Insecta</taxon>
        <taxon>Pterygota</taxon>
        <taxon>Neoptera</taxon>
        <taxon>Paraneoptera</taxon>
        <taxon>Hemiptera</taxon>
        <taxon>Auchenorrhyncha</taxon>
        <taxon>Cercopoidea</taxon>
        <taxon>Clastopteridae</taxon>
        <taxon>Clastoptera</taxon>
    </lineage>
</organism>
<dbReference type="SUPFAM" id="SSF48371">
    <property type="entry name" value="ARM repeat"/>
    <property type="match status" value="1"/>
</dbReference>
<dbReference type="AlphaFoldDB" id="A0A1B6E8Z3"/>
<dbReference type="PANTHER" id="PTHR21331:SF2">
    <property type="entry name" value="BRCA1-ASSOCIATED ATM ACTIVATOR 1"/>
    <property type="match status" value="1"/>
</dbReference>
<dbReference type="InterPro" id="IPR016024">
    <property type="entry name" value="ARM-type_fold"/>
</dbReference>
<keyword evidence="2" id="KW-0963">Cytoplasm</keyword>
<dbReference type="InterPro" id="IPR038904">
    <property type="entry name" value="BRAT1"/>
</dbReference>
<gene>
    <name evidence="3" type="ORF">g.20500</name>
</gene>
<evidence type="ECO:0000313" key="3">
    <source>
        <dbReference type="EMBL" id="JAS34399.1"/>
    </source>
</evidence>
<comment type="subcellular location">
    <subcellularLocation>
        <location evidence="1">Cytoplasm</location>
    </subcellularLocation>
</comment>
<dbReference type="PANTHER" id="PTHR21331">
    <property type="entry name" value="BRCA1-ASSOCIATED ATM ACTIVATOR 1"/>
    <property type="match status" value="1"/>
</dbReference>
<reference evidence="3" key="1">
    <citation type="submission" date="2015-12" db="EMBL/GenBank/DDBJ databases">
        <title>De novo transcriptome assembly of four potential Pierce s Disease insect vectors from Arizona vineyards.</title>
        <authorList>
            <person name="Tassone E.E."/>
        </authorList>
    </citation>
    <scope>NUCLEOTIDE SEQUENCE</scope>
</reference>
<name>A0A1B6E8Z3_9HEMI</name>
<evidence type="ECO:0008006" key="4">
    <source>
        <dbReference type="Google" id="ProtNLM"/>
    </source>
</evidence>
<evidence type="ECO:0000256" key="2">
    <source>
        <dbReference type="ARBA" id="ARBA00022490"/>
    </source>
</evidence>
<dbReference type="GO" id="GO:0005634">
    <property type="term" value="C:nucleus"/>
    <property type="evidence" value="ECO:0007669"/>
    <property type="project" value="TreeGrafter"/>
</dbReference>
<proteinExistence type="predicted"/>
<dbReference type="GO" id="GO:0006974">
    <property type="term" value="P:DNA damage response"/>
    <property type="evidence" value="ECO:0007669"/>
    <property type="project" value="InterPro"/>
</dbReference>
<evidence type="ECO:0000256" key="1">
    <source>
        <dbReference type="ARBA" id="ARBA00004496"/>
    </source>
</evidence>
<dbReference type="GO" id="GO:0008283">
    <property type="term" value="P:cell population proliferation"/>
    <property type="evidence" value="ECO:0007669"/>
    <property type="project" value="InterPro"/>
</dbReference>
<protein>
    <recommendedName>
        <fullName evidence="4">BRCA1-associated ATM activator 1</fullName>
    </recommendedName>
</protein>